<comment type="caution">
    <text evidence="1">The sequence shown here is derived from an EMBL/GenBank/DDBJ whole genome shotgun (WGS) entry which is preliminary data.</text>
</comment>
<evidence type="ECO:0008006" key="3">
    <source>
        <dbReference type="Google" id="ProtNLM"/>
    </source>
</evidence>
<dbReference type="Proteomes" id="UP001303046">
    <property type="component" value="Unassembled WGS sequence"/>
</dbReference>
<organism evidence="1 2">
    <name type="scientific">Necator americanus</name>
    <name type="common">Human hookworm</name>
    <dbReference type="NCBI Taxonomy" id="51031"/>
    <lineage>
        <taxon>Eukaryota</taxon>
        <taxon>Metazoa</taxon>
        <taxon>Ecdysozoa</taxon>
        <taxon>Nematoda</taxon>
        <taxon>Chromadorea</taxon>
        <taxon>Rhabditida</taxon>
        <taxon>Rhabditina</taxon>
        <taxon>Rhabditomorpha</taxon>
        <taxon>Strongyloidea</taxon>
        <taxon>Ancylostomatidae</taxon>
        <taxon>Bunostominae</taxon>
        <taxon>Necator</taxon>
    </lineage>
</organism>
<reference evidence="1 2" key="1">
    <citation type="submission" date="2023-08" db="EMBL/GenBank/DDBJ databases">
        <title>A Necator americanus chromosomal reference genome.</title>
        <authorList>
            <person name="Ilik V."/>
            <person name="Petrzelkova K.J."/>
            <person name="Pardy F."/>
            <person name="Fuh T."/>
            <person name="Niatou-Singa F.S."/>
            <person name="Gouil Q."/>
            <person name="Baker L."/>
            <person name="Ritchie M.E."/>
            <person name="Jex A.R."/>
            <person name="Gazzola D."/>
            <person name="Li H."/>
            <person name="Toshio Fujiwara R."/>
            <person name="Zhan B."/>
            <person name="Aroian R.V."/>
            <person name="Pafco B."/>
            <person name="Schwarz E.M."/>
        </authorList>
    </citation>
    <scope>NUCLEOTIDE SEQUENCE [LARGE SCALE GENOMIC DNA]</scope>
    <source>
        <strain evidence="1 2">Aroian</strain>
        <tissue evidence="1">Whole animal</tissue>
    </source>
</reference>
<protein>
    <recommendedName>
        <fullName evidence="3">Reverse transcriptase domain-containing protein</fullName>
    </recommendedName>
</protein>
<dbReference type="EMBL" id="JAVFWL010000001">
    <property type="protein sequence ID" value="KAK6729524.1"/>
    <property type="molecule type" value="Genomic_DNA"/>
</dbReference>
<keyword evidence="2" id="KW-1185">Reference proteome</keyword>
<accession>A0ABR1BWH1</accession>
<evidence type="ECO:0000313" key="1">
    <source>
        <dbReference type="EMBL" id="KAK6729524.1"/>
    </source>
</evidence>
<sequence>MSELARLCREAVKEGLKKRKAEVLAEAAEVGQSIHYARRSFANRKTVMNALRTPGGTATSSRRRMEKVTHDFYSDLFDSHVHLPSHHLREDGHVIPKVLPSEVRHAIMSVKNRTSPGLNRIKPEHLKYLPPVLSEGLQSLPSIIYRLFTRVILNRIERTLDKALEKMTAMRASRVSKRVQYD</sequence>
<name>A0ABR1BWH1_NECAM</name>
<evidence type="ECO:0000313" key="2">
    <source>
        <dbReference type="Proteomes" id="UP001303046"/>
    </source>
</evidence>
<gene>
    <name evidence="1" type="primary">Necator_chrI.g2651</name>
    <name evidence="1" type="ORF">RB195_006523</name>
</gene>
<proteinExistence type="predicted"/>